<organism evidence="2 3">
    <name type="scientific">Pleurodeles waltl</name>
    <name type="common">Iberian ribbed newt</name>
    <dbReference type="NCBI Taxonomy" id="8319"/>
    <lineage>
        <taxon>Eukaryota</taxon>
        <taxon>Metazoa</taxon>
        <taxon>Chordata</taxon>
        <taxon>Craniata</taxon>
        <taxon>Vertebrata</taxon>
        <taxon>Euteleostomi</taxon>
        <taxon>Amphibia</taxon>
        <taxon>Batrachia</taxon>
        <taxon>Caudata</taxon>
        <taxon>Salamandroidea</taxon>
        <taxon>Salamandridae</taxon>
        <taxon>Pleurodelinae</taxon>
        <taxon>Pleurodeles</taxon>
    </lineage>
</organism>
<gene>
    <name evidence="2" type="ORF">NDU88_008249</name>
</gene>
<comment type="caution">
    <text evidence="2">The sequence shown here is derived from an EMBL/GenBank/DDBJ whole genome shotgun (WGS) entry which is preliminary data.</text>
</comment>
<proteinExistence type="predicted"/>
<accession>A0AAV7SV45</accession>
<reference evidence="2" key="1">
    <citation type="journal article" date="2022" name="bioRxiv">
        <title>Sequencing and chromosome-scale assembly of the giantPleurodeles waltlgenome.</title>
        <authorList>
            <person name="Brown T."/>
            <person name="Elewa A."/>
            <person name="Iarovenko S."/>
            <person name="Subramanian E."/>
            <person name="Araus A.J."/>
            <person name="Petzold A."/>
            <person name="Susuki M."/>
            <person name="Suzuki K.-i.T."/>
            <person name="Hayashi T."/>
            <person name="Toyoda A."/>
            <person name="Oliveira C."/>
            <person name="Osipova E."/>
            <person name="Leigh N.D."/>
            <person name="Simon A."/>
            <person name="Yun M.H."/>
        </authorList>
    </citation>
    <scope>NUCLEOTIDE SEQUENCE</scope>
    <source>
        <strain evidence="2">20211129_DDA</strain>
        <tissue evidence="2">Liver</tissue>
    </source>
</reference>
<name>A0AAV7SV45_PLEWA</name>
<sequence length="119" mass="13311">MEIGLSPLRTERSARSAACSHSTPVARQQYTNLKSRGGRSLNSRALFASSGRRAPEGRSHARRLQLPRSPVRVRTPYVRGGLFIQLLPAGFSSCVRLRSPSAMLRMRERSQQHRSKRGV</sequence>
<feature type="region of interest" description="Disordered" evidence="1">
    <location>
        <begin position="1"/>
        <end position="42"/>
    </location>
</feature>
<dbReference type="Proteomes" id="UP001066276">
    <property type="component" value="Chromosome 4_2"/>
</dbReference>
<dbReference type="EMBL" id="JANPWB010000008">
    <property type="protein sequence ID" value="KAJ1167861.1"/>
    <property type="molecule type" value="Genomic_DNA"/>
</dbReference>
<feature type="region of interest" description="Disordered" evidence="1">
    <location>
        <begin position="48"/>
        <end position="67"/>
    </location>
</feature>
<evidence type="ECO:0000256" key="1">
    <source>
        <dbReference type="SAM" id="MobiDB-lite"/>
    </source>
</evidence>
<dbReference type="AlphaFoldDB" id="A0AAV7SV45"/>
<evidence type="ECO:0000313" key="2">
    <source>
        <dbReference type="EMBL" id="KAJ1167861.1"/>
    </source>
</evidence>
<protein>
    <submittedName>
        <fullName evidence="2">Uncharacterized protein</fullName>
    </submittedName>
</protein>
<feature type="compositionally biased region" description="Polar residues" evidence="1">
    <location>
        <begin position="19"/>
        <end position="34"/>
    </location>
</feature>
<keyword evidence="3" id="KW-1185">Reference proteome</keyword>
<evidence type="ECO:0000313" key="3">
    <source>
        <dbReference type="Proteomes" id="UP001066276"/>
    </source>
</evidence>